<comment type="caution">
    <text evidence="2">The sequence shown here is derived from an EMBL/GenBank/DDBJ whole genome shotgun (WGS) entry which is preliminary data.</text>
</comment>
<sequence length="174" mass="18429">MSFEDEWAGLRSQSTAAGTHTQINSAGPLTPGGNGLLLPPGGAPPVLSNDPAKKKAAAKALDEDVVPDTAKAGKHADEDTTKAQKEFDGWETGKGLKSVMTGWEKSAKMLQNRLSNERRALSNANTALQDGDHTAYNGLQQCTPENPSGKPQQPPLLQQQGPPYLYPKSQISGL</sequence>
<feature type="region of interest" description="Disordered" evidence="1">
    <location>
        <begin position="1"/>
        <end position="94"/>
    </location>
</feature>
<feature type="compositionally biased region" description="Polar residues" evidence="1">
    <location>
        <begin position="11"/>
        <end position="25"/>
    </location>
</feature>
<name>A0ABW1ME17_9ACTN</name>
<accession>A0ABW1ME17</accession>
<evidence type="ECO:0000313" key="2">
    <source>
        <dbReference type="EMBL" id="MFC6061532.1"/>
    </source>
</evidence>
<evidence type="ECO:0000313" key="3">
    <source>
        <dbReference type="Proteomes" id="UP001596139"/>
    </source>
</evidence>
<feature type="compositionally biased region" description="Polar residues" evidence="1">
    <location>
        <begin position="137"/>
        <end position="146"/>
    </location>
</feature>
<protein>
    <submittedName>
        <fullName evidence="2">Uncharacterized protein</fullName>
    </submittedName>
</protein>
<evidence type="ECO:0000256" key="1">
    <source>
        <dbReference type="SAM" id="MobiDB-lite"/>
    </source>
</evidence>
<feature type="region of interest" description="Disordered" evidence="1">
    <location>
        <begin position="115"/>
        <end position="174"/>
    </location>
</feature>
<feature type="compositionally biased region" description="Basic and acidic residues" evidence="1">
    <location>
        <begin position="74"/>
        <end position="88"/>
    </location>
</feature>
<dbReference type="EMBL" id="JBHSPX010000001">
    <property type="protein sequence ID" value="MFC6061532.1"/>
    <property type="molecule type" value="Genomic_DNA"/>
</dbReference>
<dbReference type="Proteomes" id="UP001596139">
    <property type="component" value="Unassembled WGS sequence"/>
</dbReference>
<gene>
    <name evidence="2" type="ORF">ACFP4F_03085</name>
</gene>
<proteinExistence type="predicted"/>
<organism evidence="2 3">
    <name type="scientific">Streptomyces ochraceiscleroticus</name>
    <dbReference type="NCBI Taxonomy" id="47761"/>
    <lineage>
        <taxon>Bacteria</taxon>
        <taxon>Bacillati</taxon>
        <taxon>Actinomycetota</taxon>
        <taxon>Actinomycetes</taxon>
        <taxon>Kitasatosporales</taxon>
        <taxon>Streptomycetaceae</taxon>
        <taxon>Streptomyces</taxon>
    </lineage>
</organism>
<feature type="compositionally biased region" description="Low complexity" evidence="1">
    <location>
        <begin position="149"/>
        <end position="168"/>
    </location>
</feature>
<reference evidence="3" key="1">
    <citation type="journal article" date="2019" name="Int. J. Syst. Evol. Microbiol.">
        <title>The Global Catalogue of Microorganisms (GCM) 10K type strain sequencing project: providing services to taxonomists for standard genome sequencing and annotation.</title>
        <authorList>
            <consortium name="The Broad Institute Genomics Platform"/>
            <consortium name="The Broad Institute Genome Sequencing Center for Infectious Disease"/>
            <person name="Wu L."/>
            <person name="Ma J."/>
        </authorList>
    </citation>
    <scope>NUCLEOTIDE SEQUENCE [LARGE SCALE GENOMIC DNA]</scope>
    <source>
        <strain evidence="3">CGMCC 1.15180</strain>
    </source>
</reference>
<feature type="compositionally biased region" description="Low complexity" evidence="1">
    <location>
        <begin position="36"/>
        <end position="47"/>
    </location>
</feature>
<dbReference type="RefSeq" id="WP_051862802.1">
    <property type="nucleotide sequence ID" value="NZ_JBHSPX010000001.1"/>
</dbReference>
<keyword evidence="3" id="KW-1185">Reference proteome</keyword>